<evidence type="ECO:0000256" key="7">
    <source>
        <dbReference type="ARBA" id="ARBA00023242"/>
    </source>
</evidence>
<dbReference type="PANTHER" id="PTHR13257">
    <property type="entry name" value="NUCLEOPORIN NUP84-RELATED"/>
    <property type="match status" value="1"/>
</dbReference>
<organism evidence="10 11">
    <name type="scientific">Tenebrio molitor</name>
    <name type="common">Yellow mealworm beetle</name>
    <dbReference type="NCBI Taxonomy" id="7067"/>
    <lineage>
        <taxon>Eukaryota</taxon>
        <taxon>Metazoa</taxon>
        <taxon>Ecdysozoa</taxon>
        <taxon>Arthropoda</taxon>
        <taxon>Hexapoda</taxon>
        <taxon>Insecta</taxon>
        <taxon>Pterygota</taxon>
        <taxon>Neoptera</taxon>
        <taxon>Endopterygota</taxon>
        <taxon>Coleoptera</taxon>
        <taxon>Polyphaga</taxon>
        <taxon>Cucujiformia</taxon>
        <taxon>Tenebrionidae</taxon>
        <taxon>Tenebrio</taxon>
    </lineage>
</organism>
<dbReference type="PANTHER" id="PTHR13257:SF0">
    <property type="entry name" value="NUCLEAR PORE COMPLEX PROTEIN NUP88"/>
    <property type="match status" value="1"/>
</dbReference>
<keyword evidence="6" id="KW-0906">Nuclear pore complex</keyword>
<comment type="caution">
    <text evidence="10">The sequence shown here is derived from an EMBL/GenBank/DDBJ whole genome shotgun (WGS) entry which is preliminary data.</text>
</comment>
<evidence type="ECO:0000256" key="3">
    <source>
        <dbReference type="ARBA" id="ARBA00022816"/>
    </source>
</evidence>
<evidence type="ECO:0000256" key="9">
    <source>
        <dbReference type="SAM" id="MobiDB-lite"/>
    </source>
</evidence>
<dbReference type="GO" id="GO:0000056">
    <property type="term" value="P:ribosomal small subunit export from nucleus"/>
    <property type="evidence" value="ECO:0007669"/>
    <property type="project" value="InterPro"/>
</dbReference>
<comment type="subcellular location">
    <subcellularLocation>
        <location evidence="1">Nucleus</location>
        <location evidence="1">Nuclear pore complex</location>
    </subcellularLocation>
</comment>
<keyword evidence="2" id="KW-0813">Transport</keyword>
<evidence type="ECO:0008006" key="12">
    <source>
        <dbReference type="Google" id="ProtNLM"/>
    </source>
</evidence>
<protein>
    <recommendedName>
        <fullName evidence="12">Nuclear pore complex protein Nup88</fullName>
    </recommendedName>
</protein>
<dbReference type="Proteomes" id="UP000719412">
    <property type="component" value="Unassembled WGS sequence"/>
</dbReference>
<keyword evidence="7" id="KW-0539">Nucleus</keyword>
<dbReference type="EMBL" id="JABDTM020028086">
    <property type="protein sequence ID" value="KAH0809522.1"/>
    <property type="molecule type" value="Genomic_DNA"/>
</dbReference>
<dbReference type="GO" id="GO:0005643">
    <property type="term" value="C:nuclear pore"/>
    <property type="evidence" value="ECO:0007669"/>
    <property type="project" value="UniProtKB-SubCell"/>
</dbReference>
<dbReference type="GO" id="GO:0017056">
    <property type="term" value="F:structural constituent of nuclear pore"/>
    <property type="evidence" value="ECO:0007669"/>
    <property type="project" value="InterPro"/>
</dbReference>
<sequence>MAGAGECNKYGQRGRRTKKGRGGGRGTSNNDQVFDGRIEQRYGAVDIWMGGRFRLDGNRHGSNLTGAGVAVRVRIFARRPQVQSPSGQIGEVQSVDRASGRTRGSDRSGGDGGVGLDRHRTASRTWVVRGGMRQMTSVRTRFEAPPLEIRGSNGIQLDRVWKKRVQLARLARGCEVRPRRRTRLQRQPNASDLFPLVRPPRKLSQQIANSFAFTVFLSMWRVRGVWHGIEAGSLIFLSNAHDRWSGQIKNRRFNVCTSARTHPQLAGGQEGNVGRVEGLSEMHREMIDARWSALIFQLVGGRVSWRNEEWICAIYGFVRGGRFVLGVVESEARHLVASGLRRLSQGEQLKMGMQEDPSLRFLAEAQPRTESRSLKFNTGLYNDKPASVAAVTRRRRRRRDVQDEDVACRRTAGKENDDERRILIMLRNLLINVRTRIYDFYSRRSPRNGNATCFCISGNGQVRSKLGAAVINKASGVGGPLVDTSNAADRSTVGSPHRSHILDERLLFCSDVVKVRQVRFHPGSTKNCHILALTSDNMLRLYSIENGTALSHSTYQMGETPVGVFPGTRTSYLAAFGEVGVDFDFGQPELDLDTRSLFIKETNFSTLLWPVYVLRGDGSVYSVNVPLDKKTKATVRGPIPKNISQGDAKEEACAIICVNTSPEVVCVANSNGTIYHSILLPMEEEREKVKRQSGNGGNKELICFESVELELGLSTTTEDNCYTCPIFLHKDESRTGRYFATHSAGIHSVTISCLKDLQSFVSGNNAEVSMDDIFNQESKAEYLVCTKTSTSEKTNPIIGFSLYYEPTALISILANGNLISLGILTAEILPKMEESKGEEDKEEVGSPLKKMLREPFDSNIQKILMRSSNQPILKLGGEGKHSQKECYELLQRASQVFREHFENHTRAREEIEKRVKALQMMKEFQLEQLERMNASKHALQEKAESLAEKYEDIKDKQNEIMKRCEKLLVLVSQKKSEPSDAEREYLKELEQYMDKIQKYKESIDKLKMKVGYQKIQIANWKALEEKKVSTLSETHSATIKNNLKETSDRIAEMVKEIGEYRDRLKLK</sequence>
<keyword evidence="5" id="KW-0811">Translocation</keyword>
<proteinExistence type="predicted"/>
<keyword evidence="11" id="KW-1185">Reference proteome</keyword>
<dbReference type="AlphaFoldDB" id="A0A8J6H8T6"/>
<evidence type="ECO:0000313" key="10">
    <source>
        <dbReference type="EMBL" id="KAH0809522.1"/>
    </source>
</evidence>
<evidence type="ECO:0000256" key="8">
    <source>
        <dbReference type="SAM" id="Coils"/>
    </source>
</evidence>
<keyword evidence="8" id="KW-0175">Coiled coil</keyword>
<evidence type="ECO:0000256" key="1">
    <source>
        <dbReference type="ARBA" id="ARBA00004567"/>
    </source>
</evidence>
<keyword evidence="4" id="KW-0653">Protein transport</keyword>
<dbReference type="InterPro" id="IPR037700">
    <property type="entry name" value="NUP88/NUP82"/>
</dbReference>
<accession>A0A8J6H8T6</accession>
<evidence type="ECO:0000256" key="6">
    <source>
        <dbReference type="ARBA" id="ARBA00023132"/>
    </source>
</evidence>
<evidence type="ECO:0000256" key="4">
    <source>
        <dbReference type="ARBA" id="ARBA00022927"/>
    </source>
</evidence>
<evidence type="ECO:0000256" key="5">
    <source>
        <dbReference type="ARBA" id="ARBA00023010"/>
    </source>
</evidence>
<feature type="coiled-coil region" evidence="8">
    <location>
        <begin position="901"/>
        <end position="1009"/>
    </location>
</feature>
<dbReference type="GO" id="GO:0006406">
    <property type="term" value="P:mRNA export from nucleus"/>
    <property type="evidence" value="ECO:0007669"/>
    <property type="project" value="TreeGrafter"/>
</dbReference>
<dbReference type="GO" id="GO:0000055">
    <property type="term" value="P:ribosomal large subunit export from nucleus"/>
    <property type="evidence" value="ECO:0007669"/>
    <property type="project" value="InterPro"/>
</dbReference>
<evidence type="ECO:0000313" key="11">
    <source>
        <dbReference type="Proteomes" id="UP000719412"/>
    </source>
</evidence>
<feature type="compositionally biased region" description="Basic residues" evidence="9">
    <location>
        <begin position="12"/>
        <end position="22"/>
    </location>
</feature>
<feature type="region of interest" description="Disordered" evidence="9">
    <location>
        <begin position="80"/>
        <end position="119"/>
    </location>
</feature>
<dbReference type="InterPro" id="IPR019321">
    <property type="entry name" value="Nucleoporin_Nup88"/>
</dbReference>
<reference evidence="10" key="2">
    <citation type="submission" date="2021-08" db="EMBL/GenBank/DDBJ databases">
        <authorList>
            <person name="Eriksson T."/>
        </authorList>
    </citation>
    <scope>NUCLEOTIDE SEQUENCE</scope>
    <source>
        <strain evidence="10">Stoneville</strain>
        <tissue evidence="10">Whole head</tissue>
    </source>
</reference>
<reference evidence="10" key="1">
    <citation type="journal article" date="2020" name="J Insects Food Feed">
        <title>The yellow mealworm (Tenebrio molitor) genome: a resource for the emerging insects as food and feed industry.</title>
        <authorList>
            <person name="Eriksson T."/>
            <person name="Andere A."/>
            <person name="Kelstrup H."/>
            <person name="Emery V."/>
            <person name="Picard C."/>
        </authorList>
    </citation>
    <scope>NUCLEOTIDE SEQUENCE</scope>
    <source>
        <strain evidence="10">Stoneville</strain>
        <tissue evidence="10">Whole head</tissue>
    </source>
</reference>
<keyword evidence="3" id="KW-0509">mRNA transport</keyword>
<feature type="region of interest" description="Disordered" evidence="9">
    <location>
        <begin position="1"/>
        <end position="34"/>
    </location>
</feature>
<name>A0A8J6H8T6_TENMO</name>
<evidence type="ECO:0000256" key="2">
    <source>
        <dbReference type="ARBA" id="ARBA00022448"/>
    </source>
</evidence>
<gene>
    <name evidence="10" type="ORF">GEV33_013269</name>
</gene>
<dbReference type="Pfam" id="PF10168">
    <property type="entry name" value="Nup88"/>
    <property type="match status" value="1"/>
</dbReference>
<dbReference type="GO" id="GO:0006606">
    <property type="term" value="P:protein import into nucleus"/>
    <property type="evidence" value="ECO:0007669"/>
    <property type="project" value="TreeGrafter"/>
</dbReference>